<feature type="transmembrane region" description="Helical" evidence="1">
    <location>
        <begin position="31"/>
        <end position="53"/>
    </location>
</feature>
<keyword evidence="1" id="KW-0472">Membrane</keyword>
<keyword evidence="3" id="KW-1185">Reference proteome</keyword>
<evidence type="ECO:0000256" key="1">
    <source>
        <dbReference type="SAM" id="Phobius"/>
    </source>
</evidence>
<dbReference type="RefSeq" id="WP_259866051.1">
    <property type="nucleotide sequence ID" value="NZ_JAOALK010000007.1"/>
</dbReference>
<organism evidence="2 3">
    <name type="scientific">Aquibacillus koreensis</name>
    <dbReference type="NCBI Taxonomy" id="279446"/>
    <lineage>
        <taxon>Bacteria</taxon>
        <taxon>Bacillati</taxon>
        <taxon>Bacillota</taxon>
        <taxon>Bacilli</taxon>
        <taxon>Bacillales</taxon>
        <taxon>Bacillaceae</taxon>
        <taxon>Aquibacillus</taxon>
    </lineage>
</organism>
<keyword evidence="1" id="KW-1133">Transmembrane helix</keyword>
<sequence>MDRFIFIFGILVFAACLIMFVMNLVGEYDGIVLLISIFGMLNASIAIGVSEILGRVKRM</sequence>
<gene>
    <name evidence="2" type="ORF">NC661_15295</name>
</gene>
<keyword evidence="1" id="KW-0812">Transmembrane</keyword>
<reference evidence="2" key="1">
    <citation type="submission" date="2022-06" db="EMBL/GenBank/DDBJ databases">
        <title>Aquibacillus sp. a new bacterium isolated from soil saline samples.</title>
        <authorList>
            <person name="Galisteo C."/>
            <person name="De La Haba R."/>
            <person name="Sanchez-Porro C."/>
            <person name="Ventosa A."/>
        </authorList>
    </citation>
    <scope>NUCLEOTIDE SEQUENCE</scope>
    <source>
        <strain evidence="2">JCM 12387</strain>
    </source>
</reference>
<dbReference type="Proteomes" id="UP001145072">
    <property type="component" value="Unassembled WGS sequence"/>
</dbReference>
<dbReference type="EMBL" id="JAMQJZ010000013">
    <property type="protein sequence ID" value="MDC3421737.1"/>
    <property type="molecule type" value="Genomic_DNA"/>
</dbReference>
<feature type="transmembrane region" description="Helical" evidence="1">
    <location>
        <begin position="5"/>
        <end position="25"/>
    </location>
</feature>
<evidence type="ECO:0000313" key="2">
    <source>
        <dbReference type="EMBL" id="MDC3421737.1"/>
    </source>
</evidence>
<evidence type="ECO:0000313" key="3">
    <source>
        <dbReference type="Proteomes" id="UP001145072"/>
    </source>
</evidence>
<comment type="caution">
    <text evidence="2">The sequence shown here is derived from an EMBL/GenBank/DDBJ whole genome shotgun (WGS) entry which is preliminary data.</text>
</comment>
<dbReference type="AlphaFoldDB" id="A0A9X3WKF3"/>
<accession>A0A9X3WKF3</accession>
<proteinExistence type="predicted"/>
<dbReference type="PROSITE" id="PS51257">
    <property type="entry name" value="PROKAR_LIPOPROTEIN"/>
    <property type="match status" value="1"/>
</dbReference>
<protein>
    <submittedName>
        <fullName evidence="2">Uncharacterized protein</fullName>
    </submittedName>
</protein>
<name>A0A9X3WKF3_9BACI</name>